<dbReference type="InterPro" id="IPR007822">
    <property type="entry name" value="LANC-like"/>
</dbReference>
<dbReference type="Proteomes" id="UP000221961">
    <property type="component" value="Chromosome"/>
</dbReference>
<evidence type="ECO:0000256" key="1">
    <source>
        <dbReference type="PIRSR" id="PIRSR607822-1"/>
    </source>
</evidence>
<evidence type="ECO:0008006" key="4">
    <source>
        <dbReference type="Google" id="ProtNLM"/>
    </source>
</evidence>
<dbReference type="KEGG" id="ntp:CRH09_19305"/>
<evidence type="ECO:0000313" key="3">
    <source>
        <dbReference type="Proteomes" id="UP000221961"/>
    </source>
</evidence>
<dbReference type="GO" id="GO:0046872">
    <property type="term" value="F:metal ion binding"/>
    <property type="evidence" value="ECO:0007669"/>
    <property type="project" value="UniProtKB-KW"/>
</dbReference>
<dbReference type="GO" id="GO:0005886">
    <property type="term" value="C:plasma membrane"/>
    <property type="evidence" value="ECO:0007669"/>
    <property type="project" value="TreeGrafter"/>
</dbReference>
<dbReference type="PANTHER" id="PTHR12736">
    <property type="entry name" value="LANC-LIKE PROTEIN"/>
    <property type="match status" value="1"/>
</dbReference>
<dbReference type="SMART" id="SM01260">
    <property type="entry name" value="LANC_like"/>
    <property type="match status" value="1"/>
</dbReference>
<feature type="binding site" evidence="1">
    <location>
        <position position="278"/>
    </location>
    <ligand>
        <name>Zn(2+)</name>
        <dbReference type="ChEBI" id="CHEBI:29105"/>
    </ligand>
</feature>
<dbReference type="PRINTS" id="PR01955">
    <property type="entry name" value="LANCFRANKIA"/>
</dbReference>
<organism evidence="2 3">
    <name type="scientific">Nocardia terpenica</name>
    <dbReference type="NCBI Taxonomy" id="455432"/>
    <lineage>
        <taxon>Bacteria</taxon>
        <taxon>Bacillati</taxon>
        <taxon>Actinomycetota</taxon>
        <taxon>Actinomycetes</taxon>
        <taxon>Mycobacteriales</taxon>
        <taxon>Nocardiaceae</taxon>
        <taxon>Nocardia</taxon>
    </lineage>
</organism>
<dbReference type="Gene3D" id="1.50.10.20">
    <property type="match status" value="1"/>
</dbReference>
<feature type="binding site" evidence="1">
    <location>
        <position position="328"/>
    </location>
    <ligand>
        <name>Zn(2+)</name>
        <dbReference type="ChEBI" id="CHEBI:29105"/>
    </ligand>
</feature>
<evidence type="ECO:0000313" key="2">
    <source>
        <dbReference type="EMBL" id="ATL68016.1"/>
    </source>
</evidence>
<dbReference type="SUPFAM" id="SSF158745">
    <property type="entry name" value="LanC-like"/>
    <property type="match status" value="1"/>
</dbReference>
<keyword evidence="1" id="KW-0479">Metal-binding</keyword>
<dbReference type="PRINTS" id="PR01950">
    <property type="entry name" value="LANCSUPER"/>
</dbReference>
<dbReference type="InterPro" id="IPR033889">
    <property type="entry name" value="LanC"/>
</dbReference>
<dbReference type="EMBL" id="CP023778">
    <property type="protein sequence ID" value="ATL68016.1"/>
    <property type="molecule type" value="Genomic_DNA"/>
</dbReference>
<name>A0A291RKA3_9NOCA</name>
<dbReference type="CDD" id="cd04793">
    <property type="entry name" value="LanC"/>
    <property type="match status" value="1"/>
</dbReference>
<gene>
    <name evidence="2" type="ORF">CRH09_19305</name>
</gene>
<dbReference type="PANTHER" id="PTHR12736:SF7">
    <property type="entry name" value="LANC-LIKE PROTEIN 3"/>
    <property type="match status" value="1"/>
</dbReference>
<dbReference type="AlphaFoldDB" id="A0A291RKA3"/>
<keyword evidence="1" id="KW-0862">Zinc</keyword>
<accession>A0A291RKA3</accession>
<proteinExistence type="predicted"/>
<dbReference type="GO" id="GO:0031179">
    <property type="term" value="P:peptide modification"/>
    <property type="evidence" value="ECO:0007669"/>
    <property type="project" value="InterPro"/>
</dbReference>
<dbReference type="Pfam" id="PF05147">
    <property type="entry name" value="LANC_like"/>
    <property type="match status" value="1"/>
</dbReference>
<sequence length="421" mass="45443">MREFAREVALSVANRIASPRRIAECGSTGADNGVPYSAGSLVNGHPGIVLLLARLGTTAPERLREAHDHLSAAVSALGREAARPCLFYGPPALAFATHIAAADSGNYTSLLARLDDQVSRSTGELLRATKPTSDDAGTADTRPIPAYDLIFGLSGLGRYLLLRPDRHADMAGTAVRHLVEYTFDLLGEPDGRRGNEQPEELLVGTAHGLSGILAVLALAYRAGVVVPDHDAAIRRVADALISWQRQDDTTLCWPYSVKWNPEESAYVQSLPSTRPAWCNGATGVISALMHAGRALDVDRWTDRAIDAAVHLSRREPHAWRLNTVGLCHGYAGLLQWFLRMKKLTGRGDFDTTIDAVVERILEFHDPAAPFAFRRQAVHRHVVPEGPGFIDGAAGTALALISYADGLPESEQAAWDSALLFT</sequence>
<reference evidence="2 3" key="1">
    <citation type="submission" date="2017-10" db="EMBL/GenBank/DDBJ databases">
        <title>Comparative genomics between pathogenic Norcardia.</title>
        <authorList>
            <person name="Zeng L."/>
        </authorList>
    </citation>
    <scope>NUCLEOTIDE SEQUENCE [LARGE SCALE GENOMIC DNA]</scope>
    <source>
        <strain evidence="2 3">NC_YFY_NT001</strain>
    </source>
</reference>
<feature type="binding site" evidence="1">
    <location>
        <position position="327"/>
    </location>
    <ligand>
        <name>Zn(2+)</name>
        <dbReference type="ChEBI" id="CHEBI:29105"/>
    </ligand>
</feature>
<protein>
    <recommendedName>
        <fullName evidence="4">Lanthionine synthetase</fullName>
    </recommendedName>
</protein>